<dbReference type="NCBIfam" id="TIGR00287">
    <property type="entry name" value="cas1"/>
    <property type="match status" value="1"/>
</dbReference>
<dbReference type="InterPro" id="IPR050646">
    <property type="entry name" value="Cas1"/>
</dbReference>
<evidence type="ECO:0000256" key="7">
    <source>
        <dbReference type="ARBA" id="ARBA00023125"/>
    </source>
</evidence>
<feature type="binding site" evidence="9">
    <location>
        <position position="173"/>
    </location>
    <ligand>
        <name>Mn(2+)</name>
        <dbReference type="ChEBI" id="CHEBI:29035"/>
    </ligand>
</feature>
<dbReference type="InterPro" id="IPR002729">
    <property type="entry name" value="CRISPR-assoc_Cas1"/>
</dbReference>
<dbReference type="PANTHER" id="PTHR34353">
    <property type="entry name" value="CRISPR-ASSOCIATED ENDONUCLEASE CAS1 1"/>
    <property type="match status" value="1"/>
</dbReference>
<evidence type="ECO:0000256" key="6">
    <source>
        <dbReference type="ARBA" id="ARBA00023118"/>
    </source>
</evidence>
<evidence type="ECO:0000313" key="11">
    <source>
        <dbReference type="Proteomes" id="UP000067738"/>
    </source>
</evidence>
<evidence type="ECO:0000313" key="10">
    <source>
        <dbReference type="EMBL" id="ALT68917.1"/>
    </source>
</evidence>
<reference evidence="10 11" key="1">
    <citation type="submission" date="2015-04" db="EMBL/GenBank/DDBJ databases">
        <title>The complete genome sequence of the rumen methanogen Methanobrevibacter millerae SM9.</title>
        <authorList>
            <person name="Leahy S.C."/>
            <person name="Kelly W.J."/>
            <person name="Pacheco D.M."/>
            <person name="Li D."/>
            <person name="Altermann E."/>
            <person name="Attwood G.T."/>
        </authorList>
    </citation>
    <scope>NUCLEOTIDE SEQUENCE [LARGE SCALE GENOMIC DNA]</scope>
    <source>
        <strain evidence="10 11">SM9</strain>
    </source>
</reference>
<dbReference type="GO" id="GO:0046872">
    <property type="term" value="F:metal ion binding"/>
    <property type="evidence" value="ECO:0007669"/>
    <property type="project" value="UniProtKB-UniRule"/>
</dbReference>
<dbReference type="CDD" id="cd09634">
    <property type="entry name" value="Cas1_I-II-III"/>
    <property type="match status" value="1"/>
</dbReference>
<dbReference type="GO" id="GO:0016787">
    <property type="term" value="F:hydrolase activity"/>
    <property type="evidence" value="ECO:0007669"/>
    <property type="project" value="UniProtKB-KW"/>
</dbReference>
<keyword evidence="1 9" id="KW-0540">Nuclease</keyword>
<organism evidence="10 11">
    <name type="scientific">Methanobrevibacter millerae</name>
    <dbReference type="NCBI Taxonomy" id="230361"/>
    <lineage>
        <taxon>Archaea</taxon>
        <taxon>Methanobacteriati</taxon>
        <taxon>Methanobacteriota</taxon>
        <taxon>Methanomada group</taxon>
        <taxon>Methanobacteria</taxon>
        <taxon>Methanobacteriales</taxon>
        <taxon>Methanobacteriaceae</taxon>
        <taxon>Methanobrevibacter</taxon>
    </lineage>
</organism>
<dbReference type="EC" id="3.1.-.-" evidence="9"/>
<dbReference type="PATRIC" id="fig|230361.4.peg.1170"/>
<comment type="subunit">
    <text evidence="9">Homodimer, forms a heterotetramer with a Cas2 homodimer.</text>
</comment>
<dbReference type="GO" id="GO:0051607">
    <property type="term" value="P:defense response to virus"/>
    <property type="evidence" value="ECO:0007669"/>
    <property type="project" value="UniProtKB-UniRule"/>
</dbReference>
<dbReference type="GO" id="GO:0004519">
    <property type="term" value="F:endonuclease activity"/>
    <property type="evidence" value="ECO:0007669"/>
    <property type="project" value="UniProtKB-UniRule"/>
</dbReference>
<evidence type="ECO:0000256" key="5">
    <source>
        <dbReference type="ARBA" id="ARBA00022842"/>
    </source>
</evidence>
<keyword evidence="11" id="KW-1185">Reference proteome</keyword>
<dbReference type="AlphaFoldDB" id="A0A0U2SIZ2"/>
<dbReference type="KEGG" id="mmil:sm9_1133"/>
<evidence type="ECO:0000256" key="9">
    <source>
        <dbReference type="HAMAP-Rule" id="MF_01470"/>
    </source>
</evidence>
<keyword evidence="2 9" id="KW-0479">Metal-binding</keyword>
<proteinExistence type="inferred from homology"/>
<gene>
    <name evidence="9" type="primary">cas1</name>
    <name evidence="10" type="ORF">sm9_1133</name>
</gene>
<dbReference type="GO" id="GO:0043571">
    <property type="term" value="P:maintenance of CRISPR repeat elements"/>
    <property type="evidence" value="ECO:0007669"/>
    <property type="project" value="UniProtKB-UniRule"/>
</dbReference>
<evidence type="ECO:0000256" key="1">
    <source>
        <dbReference type="ARBA" id="ARBA00022722"/>
    </source>
</evidence>
<dbReference type="Pfam" id="PF01867">
    <property type="entry name" value="Cas_Cas1"/>
    <property type="match status" value="1"/>
</dbReference>
<dbReference type="PANTHER" id="PTHR34353:SF2">
    <property type="entry name" value="CRISPR-ASSOCIATED ENDONUCLEASE CAS1 1"/>
    <property type="match status" value="1"/>
</dbReference>
<feature type="binding site" evidence="9">
    <location>
        <position position="109"/>
    </location>
    <ligand>
        <name>Mn(2+)</name>
        <dbReference type="ChEBI" id="CHEBI:29035"/>
    </ligand>
</feature>
<dbReference type="EMBL" id="CP011266">
    <property type="protein sequence ID" value="ALT68917.1"/>
    <property type="molecule type" value="Genomic_DNA"/>
</dbReference>
<evidence type="ECO:0000256" key="3">
    <source>
        <dbReference type="ARBA" id="ARBA00022759"/>
    </source>
</evidence>
<keyword evidence="5 9" id="KW-0460">Magnesium</keyword>
<keyword evidence="3 9" id="KW-0255">Endonuclease</keyword>
<dbReference type="Proteomes" id="UP000067738">
    <property type="component" value="Chromosome"/>
</dbReference>
<keyword evidence="7 9" id="KW-0238">DNA-binding</keyword>
<protein>
    <recommendedName>
        <fullName evidence="9">CRISPR-associated endonuclease Cas1</fullName>
        <ecNumber evidence="9">3.1.-.-</ecNumber>
    </recommendedName>
</protein>
<dbReference type="GO" id="GO:0003677">
    <property type="term" value="F:DNA binding"/>
    <property type="evidence" value="ECO:0007669"/>
    <property type="project" value="UniProtKB-KW"/>
</dbReference>
<keyword evidence="4 9" id="KW-0378">Hydrolase</keyword>
<evidence type="ECO:0000256" key="4">
    <source>
        <dbReference type="ARBA" id="ARBA00022801"/>
    </source>
</evidence>
<keyword evidence="8 9" id="KW-0464">Manganese</keyword>
<feature type="binding site" evidence="9">
    <location>
        <position position="188"/>
    </location>
    <ligand>
        <name>Mn(2+)</name>
        <dbReference type="ChEBI" id="CHEBI:29035"/>
    </ligand>
</feature>
<comment type="similarity">
    <text evidence="9">Belongs to the CRISPR-associated endonuclease Cas1 family.</text>
</comment>
<comment type="function">
    <text evidence="9">CRISPR (clustered regularly interspaced short palindromic repeat), is an adaptive immune system that provides protection against mobile genetic elements (viruses, transposable elements and conjugative plasmids). CRISPR clusters contain spacers, sequences complementary to antecedent mobile elements, and target invading nucleic acids. CRISPR clusters are transcribed and processed into CRISPR RNA (crRNA). Acts as a dsDNA endonuclease. Involved in the integration of spacer DNA into the CRISPR cassette.</text>
</comment>
<accession>A0A0U2SIZ2</accession>
<dbReference type="InterPro" id="IPR042206">
    <property type="entry name" value="CRISPR-assoc_Cas1_C"/>
</dbReference>
<dbReference type="HAMAP" id="MF_01470">
    <property type="entry name" value="Cas1"/>
    <property type="match status" value="1"/>
</dbReference>
<evidence type="ECO:0000256" key="8">
    <source>
        <dbReference type="ARBA" id="ARBA00023211"/>
    </source>
</evidence>
<keyword evidence="6 9" id="KW-0051">Antiviral defense</keyword>
<sequence>MAENNIKLIAINPRGQLTYTLESPDAANVKLKKAQYDLSENSIGIRISKELIISKMKNQKATLTTLNKNKQLKRVYSHHLKIDEYISQLDDLTINGNNELLKMTIMGLEGKASNEYWAAVKYFVPKEIGFSSRTKKPTDLLNSMLNYGYAILASEITKSILLNGLDPYCGFLHFDMNNRTSLTFDLIEPFRQQIVDKTIIGLVNRKQVTLNDIDKRNNTIKLEARKIIIKKILSKIYSTITYDGKIISYSDLIRKQSKKIVDVLLNGDEFKGFYLHW</sequence>
<evidence type="ECO:0000256" key="2">
    <source>
        <dbReference type="ARBA" id="ARBA00022723"/>
    </source>
</evidence>
<comment type="cofactor">
    <cofactor evidence="9">
        <name>Mg(2+)</name>
        <dbReference type="ChEBI" id="CHEBI:18420"/>
    </cofactor>
    <cofactor evidence="9">
        <name>Mn(2+)</name>
        <dbReference type="ChEBI" id="CHEBI:29035"/>
    </cofactor>
</comment>
<dbReference type="Gene3D" id="1.20.120.920">
    <property type="entry name" value="CRISPR-associated endonuclease Cas1, C-terminal domain"/>
    <property type="match status" value="1"/>
</dbReference>
<name>A0A0U2SIZ2_9EURY</name>